<dbReference type="InterPro" id="IPR035904">
    <property type="entry name" value="Chorismate_synth_AroC_sf"/>
</dbReference>
<dbReference type="GO" id="GO:0004107">
    <property type="term" value="F:chorismate synthase activity"/>
    <property type="evidence" value="ECO:0007669"/>
    <property type="project" value="UniProtKB-EC"/>
</dbReference>
<dbReference type="EMBL" id="ADNJ02000001">
    <property type="protein sequence ID" value="EFY95948.2"/>
    <property type="molecule type" value="Genomic_DNA"/>
</dbReference>
<protein>
    <recommendedName>
        <fullName evidence="3">chorismate synthase</fullName>
        <ecNumber evidence="3">4.2.3.5</ecNumber>
    </recommendedName>
</protein>
<reference evidence="7 8" key="2">
    <citation type="journal article" date="2014" name="Proc. Natl. Acad. Sci. U.S.A.">
        <title>Trajectory and genomic determinants of fungal-pathogen speciation and host adaptation.</title>
        <authorList>
            <person name="Hu X."/>
            <person name="Xiao G."/>
            <person name="Zheng P."/>
            <person name="Shang Y."/>
            <person name="Su Y."/>
            <person name="Zhang X."/>
            <person name="Liu X."/>
            <person name="Zhan S."/>
            <person name="St Leger R.J."/>
            <person name="Wang C."/>
        </authorList>
    </citation>
    <scope>GENOME REANNOTATION</scope>
    <source>
        <strain evidence="8">ARSEF 23 / ATCC MYA-3075</strain>
    </source>
</reference>
<dbReference type="PANTHER" id="PTHR21085:SF0">
    <property type="entry name" value="CHORISMATE SYNTHASE"/>
    <property type="match status" value="1"/>
</dbReference>
<dbReference type="GeneID" id="19262887"/>
<evidence type="ECO:0000256" key="2">
    <source>
        <dbReference type="ARBA" id="ARBA00008014"/>
    </source>
</evidence>
<dbReference type="GO" id="GO:0010181">
    <property type="term" value="F:FMN binding"/>
    <property type="evidence" value="ECO:0007669"/>
    <property type="project" value="TreeGrafter"/>
</dbReference>
<dbReference type="AlphaFoldDB" id="E9F8K2"/>
<reference evidence="7 8" key="1">
    <citation type="journal article" date="2011" name="PLoS Genet.">
        <title>Genome sequencing and comparative transcriptomics of the model entomopathogenic fungi Metarhizium anisopliae and M. acridum.</title>
        <authorList>
            <person name="Gao Q."/>
            <person name="Jin K."/>
            <person name="Ying S.H."/>
            <person name="Zhang Y."/>
            <person name="Xiao G."/>
            <person name="Shang Y."/>
            <person name="Duan Z."/>
            <person name="Hu X."/>
            <person name="Xie X.Q."/>
            <person name="Zhou G."/>
            <person name="Peng G."/>
            <person name="Luo Z."/>
            <person name="Huang W."/>
            <person name="Wang B."/>
            <person name="Fang W."/>
            <person name="Wang S."/>
            <person name="Zhong Y."/>
            <person name="Ma L.J."/>
            <person name="St Leger R.J."/>
            <person name="Zhao G.P."/>
            <person name="Pei Y."/>
            <person name="Feng M.G."/>
            <person name="Xia Y."/>
            <person name="Wang C."/>
        </authorList>
    </citation>
    <scope>NUCLEOTIDE SEQUENCE [LARGE SCALE GENOMIC DNA]</scope>
    <source>
        <strain evidence="8">ARSEF 23 / ATCC MYA-3075</strain>
    </source>
</reference>
<dbReference type="RefSeq" id="XP_007824790.2">
    <property type="nucleotide sequence ID" value="XM_007826599.2"/>
</dbReference>
<comment type="similarity">
    <text evidence="2">Belongs to the chorismate synthase family.</text>
</comment>
<organism evidence="7 8">
    <name type="scientific">Metarhizium robertsii (strain ARSEF 23 / ATCC MYA-3075)</name>
    <name type="common">Metarhizium anisopliae (strain ARSEF 23)</name>
    <dbReference type="NCBI Taxonomy" id="655844"/>
    <lineage>
        <taxon>Eukaryota</taxon>
        <taxon>Fungi</taxon>
        <taxon>Dikarya</taxon>
        <taxon>Ascomycota</taxon>
        <taxon>Pezizomycotina</taxon>
        <taxon>Sordariomycetes</taxon>
        <taxon>Hypocreomycetidae</taxon>
        <taxon>Hypocreales</taxon>
        <taxon>Clavicipitaceae</taxon>
        <taxon>Metarhizium</taxon>
    </lineage>
</organism>
<name>E9F8K2_METRA</name>
<dbReference type="PANTHER" id="PTHR21085">
    <property type="entry name" value="CHORISMATE SYNTHASE"/>
    <property type="match status" value="1"/>
</dbReference>
<dbReference type="KEGG" id="maj:MAA_08601"/>
<dbReference type="GO" id="GO:0008652">
    <property type="term" value="P:amino acid biosynthetic process"/>
    <property type="evidence" value="ECO:0007669"/>
    <property type="project" value="UniProtKB-KW"/>
</dbReference>
<comment type="caution">
    <text evidence="7">The sequence shown here is derived from an EMBL/GenBank/DDBJ whole genome shotgun (WGS) entry which is preliminary data.</text>
</comment>
<evidence type="ECO:0000313" key="7">
    <source>
        <dbReference type="EMBL" id="EFY95948.2"/>
    </source>
</evidence>
<comment type="pathway">
    <text evidence="1">Metabolic intermediate biosynthesis; chorismate biosynthesis; chorismate from D-erythrose 4-phosphate and phosphoenolpyruvate: step 7/7.</text>
</comment>
<evidence type="ECO:0000256" key="1">
    <source>
        <dbReference type="ARBA" id="ARBA00005044"/>
    </source>
</evidence>
<dbReference type="Pfam" id="PF01264">
    <property type="entry name" value="Chorismate_synt"/>
    <property type="match status" value="2"/>
</dbReference>
<keyword evidence="8" id="KW-1185">Reference proteome</keyword>
<dbReference type="GO" id="GO:0009073">
    <property type="term" value="P:aromatic amino acid family biosynthetic process"/>
    <property type="evidence" value="ECO:0007669"/>
    <property type="project" value="UniProtKB-KW"/>
</dbReference>
<dbReference type="SUPFAM" id="SSF103263">
    <property type="entry name" value="Chorismate synthase, AroC"/>
    <property type="match status" value="1"/>
</dbReference>
<dbReference type="InterPro" id="IPR000453">
    <property type="entry name" value="Chorismate_synth"/>
</dbReference>
<evidence type="ECO:0000256" key="3">
    <source>
        <dbReference type="ARBA" id="ARBA00013036"/>
    </source>
</evidence>
<accession>E9F8K2</accession>
<proteinExistence type="inferred from homology"/>
<dbReference type="Gene3D" id="3.60.150.10">
    <property type="entry name" value="Chorismate synthase AroC"/>
    <property type="match status" value="2"/>
</dbReference>
<evidence type="ECO:0000256" key="6">
    <source>
        <dbReference type="ARBA" id="ARBA00023239"/>
    </source>
</evidence>
<evidence type="ECO:0000256" key="5">
    <source>
        <dbReference type="ARBA" id="ARBA00023141"/>
    </source>
</evidence>
<keyword evidence="5" id="KW-0057">Aromatic amino acid biosynthesis</keyword>
<dbReference type="HOGENOM" id="CLU_034547_3_0_1"/>
<sequence length="269" mass="29051">MSTFGHYFRVTTAGESHGKSVSCIVDNCPPGLELVRRHPASAKPPHRIWPLGTPILLTVPNEDQRPKDYGNKTIDLYPRPSHADWTYLEKYGTICRVAAGAAAQKLLRDMYGVETVAFVTSVGNIKLFGDTDAMSADPTFPSLANTITRDKVDEFLPVRCPDAEALKRMEARVAELRDQNDSTGGTVTYTPSGLGEPAFNKLEALIGHAMLSIPAVKGFEIGSGFLGAEINSSRHNDPFIPAPALDAAAHKTGIPRSRLHTKTNNSGGI</sequence>
<evidence type="ECO:0000313" key="8">
    <source>
        <dbReference type="Proteomes" id="UP000002498"/>
    </source>
</evidence>
<dbReference type="GO" id="GO:0005829">
    <property type="term" value="C:cytosol"/>
    <property type="evidence" value="ECO:0007669"/>
    <property type="project" value="TreeGrafter"/>
</dbReference>
<dbReference type="EC" id="4.2.3.5" evidence="3"/>
<evidence type="ECO:0000256" key="4">
    <source>
        <dbReference type="ARBA" id="ARBA00022605"/>
    </source>
</evidence>
<gene>
    <name evidence="7" type="ORF">MAA_08601</name>
</gene>
<dbReference type="GO" id="GO:0009423">
    <property type="term" value="P:chorismate biosynthetic process"/>
    <property type="evidence" value="ECO:0007669"/>
    <property type="project" value="TreeGrafter"/>
</dbReference>
<keyword evidence="6" id="KW-0456">Lyase</keyword>
<dbReference type="OrthoDB" id="1721239at2759"/>
<dbReference type="Proteomes" id="UP000002498">
    <property type="component" value="Unassembled WGS sequence"/>
</dbReference>
<keyword evidence="4" id="KW-0028">Amino-acid biosynthesis</keyword>